<feature type="chain" id="PRO_5004163181" evidence="1">
    <location>
        <begin position="20"/>
        <end position="109"/>
    </location>
</feature>
<gene>
    <name evidence="2" type="ordered locus">Acid_5904</name>
</gene>
<keyword evidence="1" id="KW-0732">Signal</keyword>
<dbReference type="HOGENOM" id="CLU_2169419_0_0_0"/>
<dbReference type="eggNOG" id="ENOG502ZHZA">
    <property type="taxonomic scope" value="Bacteria"/>
</dbReference>
<feature type="signal peptide" evidence="1">
    <location>
        <begin position="1"/>
        <end position="19"/>
    </location>
</feature>
<organism evidence="2">
    <name type="scientific">Solibacter usitatus (strain Ellin6076)</name>
    <dbReference type="NCBI Taxonomy" id="234267"/>
    <lineage>
        <taxon>Bacteria</taxon>
        <taxon>Pseudomonadati</taxon>
        <taxon>Acidobacteriota</taxon>
        <taxon>Terriglobia</taxon>
        <taxon>Bryobacterales</taxon>
        <taxon>Solibacteraceae</taxon>
        <taxon>Candidatus Solibacter</taxon>
    </lineage>
</organism>
<sequence length="109" mass="11757" precursor="true">MLKKFVLAFGILALAVASAENYKVTLSQPTSVKGKKLKAGDYRLNVADTKCTIVSGKESVEVPVKVETADKKFDTTAVRYSGTGDQQSISEIRIGGTKTRLVFQEQSGL</sequence>
<dbReference type="KEGG" id="sus:Acid_5904"/>
<dbReference type="InParanoid" id="Q01U25"/>
<dbReference type="AlphaFoldDB" id="Q01U25"/>
<dbReference type="OrthoDB" id="129659at2"/>
<proteinExistence type="predicted"/>
<reference evidence="2" key="1">
    <citation type="submission" date="2006-10" db="EMBL/GenBank/DDBJ databases">
        <title>Complete sequence of Solibacter usitatus Ellin6076.</title>
        <authorList>
            <consortium name="US DOE Joint Genome Institute"/>
            <person name="Copeland A."/>
            <person name="Lucas S."/>
            <person name="Lapidus A."/>
            <person name="Barry K."/>
            <person name="Detter J.C."/>
            <person name="Glavina del Rio T."/>
            <person name="Hammon N."/>
            <person name="Israni S."/>
            <person name="Dalin E."/>
            <person name="Tice H."/>
            <person name="Pitluck S."/>
            <person name="Thompson L.S."/>
            <person name="Brettin T."/>
            <person name="Bruce D."/>
            <person name="Han C."/>
            <person name="Tapia R."/>
            <person name="Gilna P."/>
            <person name="Schmutz J."/>
            <person name="Larimer F."/>
            <person name="Land M."/>
            <person name="Hauser L."/>
            <person name="Kyrpides N."/>
            <person name="Mikhailova N."/>
            <person name="Janssen P.H."/>
            <person name="Kuske C.R."/>
            <person name="Richardson P."/>
        </authorList>
    </citation>
    <scope>NUCLEOTIDE SEQUENCE</scope>
    <source>
        <strain evidence="2">Ellin6076</strain>
    </source>
</reference>
<dbReference type="STRING" id="234267.Acid_5904"/>
<accession>Q01U25</accession>
<dbReference type="EMBL" id="CP000473">
    <property type="protein sequence ID" value="ABJ86845.1"/>
    <property type="molecule type" value="Genomic_DNA"/>
</dbReference>
<name>Q01U25_SOLUE</name>
<evidence type="ECO:0000313" key="2">
    <source>
        <dbReference type="EMBL" id="ABJ86845.1"/>
    </source>
</evidence>
<protein>
    <submittedName>
        <fullName evidence="2">Uncharacterized protein</fullName>
    </submittedName>
</protein>
<evidence type="ECO:0000256" key="1">
    <source>
        <dbReference type="SAM" id="SignalP"/>
    </source>
</evidence>